<evidence type="ECO:0000313" key="2">
    <source>
        <dbReference type="Proteomes" id="UP000265566"/>
    </source>
</evidence>
<dbReference type="Proteomes" id="UP000265566">
    <property type="component" value="Chromosome 5"/>
</dbReference>
<comment type="caution">
    <text evidence="1">The sequence shown here is derived from an EMBL/GenBank/DDBJ whole genome shotgun (WGS) entry which is preliminary data.</text>
</comment>
<accession>A0A396HVN3</accession>
<protein>
    <submittedName>
        <fullName evidence="1">Uncharacterized protein</fullName>
    </submittedName>
</protein>
<dbReference type="AlphaFoldDB" id="A0A396HVN3"/>
<dbReference type="EMBL" id="PSQE01000005">
    <property type="protein sequence ID" value="RHN56563.1"/>
    <property type="molecule type" value="Genomic_DNA"/>
</dbReference>
<evidence type="ECO:0000313" key="1">
    <source>
        <dbReference type="EMBL" id="RHN56563.1"/>
    </source>
</evidence>
<organism evidence="1 2">
    <name type="scientific">Medicago truncatula</name>
    <name type="common">Barrel medic</name>
    <name type="synonym">Medicago tribuloides</name>
    <dbReference type="NCBI Taxonomy" id="3880"/>
    <lineage>
        <taxon>Eukaryota</taxon>
        <taxon>Viridiplantae</taxon>
        <taxon>Streptophyta</taxon>
        <taxon>Embryophyta</taxon>
        <taxon>Tracheophyta</taxon>
        <taxon>Spermatophyta</taxon>
        <taxon>Magnoliopsida</taxon>
        <taxon>eudicotyledons</taxon>
        <taxon>Gunneridae</taxon>
        <taxon>Pentapetalae</taxon>
        <taxon>rosids</taxon>
        <taxon>fabids</taxon>
        <taxon>Fabales</taxon>
        <taxon>Fabaceae</taxon>
        <taxon>Papilionoideae</taxon>
        <taxon>50 kb inversion clade</taxon>
        <taxon>NPAAA clade</taxon>
        <taxon>Hologalegina</taxon>
        <taxon>IRL clade</taxon>
        <taxon>Trifolieae</taxon>
        <taxon>Medicago</taxon>
    </lineage>
</organism>
<proteinExistence type="predicted"/>
<sequence>MSPAIQVLRCGSSIHEVVLLEICRIWKVEERTVDKRDVRLRLVNKDENRNFLKVTVFRRRVREREITRSNR</sequence>
<name>A0A396HVN3_MEDTR</name>
<gene>
    <name evidence="1" type="ORF">MtrunA17_Chr5g0430791</name>
</gene>
<reference evidence="2" key="1">
    <citation type="journal article" date="2018" name="Nat. Plants">
        <title>Whole-genome landscape of Medicago truncatula symbiotic genes.</title>
        <authorList>
            <person name="Pecrix Y."/>
            <person name="Staton S.E."/>
            <person name="Sallet E."/>
            <person name="Lelandais-Briere C."/>
            <person name="Moreau S."/>
            <person name="Carrere S."/>
            <person name="Blein T."/>
            <person name="Jardinaud M.F."/>
            <person name="Latrasse D."/>
            <person name="Zouine M."/>
            <person name="Zahm M."/>
            <person name="Kreplak J."/>
            <person name="Mayjonade B."/>
            <person name="Satge C."/>
            <person name="Perez M."/>
            <person name="Cauet S."/>
            <person name="Marande W."/>
            <person name="Chantry-Darmon C."/>
            <person name="Lopez-Roques C."/>
            <person name="Bouchez O."/>
            <person name="Berard A."/>
            <person name="Debelle F."/>
            <person name="Munos S."/>
            <person name="Bendahmane A."/>
            <person name="Berges H."/>
            <person name="Niebel A."/>
            <person name="Buitink J."/>
            <person name="Frugier F."/>
            <person name="Benhamed M."/>
            <person name="Crespi M."/>
            <person name="Gouzy J."/>
            <person name="Gamas P."/>
        </authorList>
    </citation>
    <scope>NUCLEOTIDE SEQUENCE [LARGE SCALE GENOMIC DNA]</scope>
    <source>
        <strain evidence="2">cv. Jemalong A17</strain>
    </source>
</reference>
<dbReference type="Gramene" id="rna31980">
    <property type="protein sequence ID" value="RHN56563.1"/>
    <property type="gene ID" value="gene31980"/>
</dbReference>